<dbReference type="EMBL" id="AP019297">
    <property type="protein sequence ID" value="BBG95329.1"/>
    <property type="molecule type" value="Genomic_DNA"/>
</dbReference>
<protein>
    <submittedName>
        <fullName evidence="1">Uncharacterized protein</fullName>
    </submittedName>
</protein>
<dbReference type="AlphaFoldDB" id="A0A4Y1QU41"/>
<proteinExistence type="predicted"/>
<accession>A0A4Y1QU41</accession>
<organism evidence="1">
    <name type="scientific">Prunus dulcis</name>
    <name type="common">Almond</name>
    <name type="synonym">Amygdalus dulcis</name>
    <dbReference type="NCBI Taxonomy" id="3755"/>
    <lineage>
        <taxon>Eukaryota</taxon>
        <taxon>Viridiplantae</taxon>
        <taxon>Streptophyta</taxon>
        <taxon>Embryophyta</taxon>
        <taxon>Tracheophyta</taxon>
        <taxon>Spermatophyta</taxon>
        <taxon>Magnoliopsida</taxon>
        <taxon>eudicotyledons</taxon>
        <taxon>Gunneridae</taxon>
        <taxon>Pentapetalae</taxon>
        <taxon>rosids</taxon>
        <taxon>fabids</taxon>
        <taxon>Rosales</taxon>
        <taxon>Rosaceae</taxon>
        <taxon>Amygdaloideae</taxon>
        <taxon>Amygdaleae</taxon>
        <taxon>Prunus</taxon>
    </lineage>
</organism>
<dbReference type="PANTHER" id="PTHR36060:SF1">
    <property type="entry name" value="OS02G0272400 PROTEIN"/>
    <property type="match status" value="1"/>
</dbReference>
<dbReference type="PANTHER" id="PTHR36060">
    <property type="entry name" value="OS02G0272400 PROTEIN"/>
    <property type="match status" value="1"/>
</dbReference>
<reference evidence="1" key="1">
    <citation type="journal article" date="2019" name="Science">
        <title>Mutation of a bHLH transcription factor allowed almond domestication.</title>
        <authorList>
            <person name="Sanchez-Perez R."/>
            <person name="Pavan S."/>
            <person name="Mazzeo R."/>
            <person name="Moldovan C."/>
            <person name="Aiese Cigliano R."/>
            <person name="Del Cueto J."/>
            <person name="Ricciardi F."/>
            <person name="Lotti C."/>
            <person name="Ricciardi L."/>
            <person name="Dicenta F."/>
            <person name="Lopez-Marques R.L."/>
            <person name="Lindberg Moller B."/>
        </authorList>
    </citation>
    <scope>NUCLEOTIDE SEQUENCE</scope>
</reference>
<sequence length="70" mass="7361">MGIAVAYSAPTRHGCLKVVENNYCASKRASSHKEAPALCPCSGAMRVGVGDGSSIRRNCLFSEKESSCNP</sequence>
<gene>
    <name evidence="1" type="ORF">Prudu_003844</name>
</gene>
<name>A0A4Y1QU41_PRUDU</name>
<evidence type="ECO:0000313" key="1">
    <source>
        <dbReference type="EMBL" id="BBG95329.1"/>
    </source>
</evidence>